<dbReference type="InterPro" id="IPR007112">
    <property type="entry name" value="Expansin/allergen_DPBB_dom"/>
</dbReference>
<keyword evidence="5" id="KW-0472">Membrane</keyword>
<dbReference type="PROSITE" id="PS50843">
    <property type="entry name" value="EXPANSIN_CBD"/>
    <property type="match status" value="1"/>
</dbReference>
<evidence type="ECO:0000256" key="4">
    <source>
        <dbReference type="ARBA" id="ARBA00022729"/>
    </source>
</evidence>
<dbReference type="InterPro" id="IPR007118">
    <property type="entry name" value="Expan_Lol_pI"/>
</dbReference>
<comment type="similarity">
    <text evidence="1 6">Belongs to the expansin family. Expansin A subfamily.</text>
</comment>
<feature type="domain" description="Expansin-like EG45" evidence="7">
    <location>
        <begin position="47"/>
        <end position="162"/>
    </location>
</feature>
<keyword evidence="10" id="KW-1185">Reference proteome</keyword>
<dbReference type="InterPro" id="IPR009009">
    <property type="entry name" value="RlpA-like_DPBB"/>
</dbReference>
<dbReference type="Pfam" id="PF03330">
    <property type="entry name" value="DPBB_1"/>
    <property type="match status" value="1"/>
</dbReference>
<evidence type="ECO:0000259" key="7">
    <source>
        <dbReference type="PROSITE" id="PS50842"/>
    </source>
</evidence>
<name>A0A0D9VVG9_9ORYZ</name>
<dbReference type="InterPro" id="IPR002963">
    <property type="entry name" value="Expansin"/>
</dbReference>
<dbReference type="Gene3D" id="2.60.40.760">
    <property type="entry name" value="Expansin, cellulose-binding-like domain"/>
    <property type="match status" value="1"/>
</dbReference>
<dbReference type="Gene3D" id="2.40.40.10">
    <property type="entry name" value="RlpA-like domain"/>
    <property type="match status" value="1"/>
</dbReference>
<evidence type="ECO:0000256" key="6">
    <source>
        <dbReference type="RuleBase" id="RU365023"/>
    </source>
</evidence>
<dbReference type="InterPro" id="IPR036749">
    <property type="entry name" value="Expansin_CBD_sf"/>
</dbReference>
<proteinExistence type="inferred from homology"/>
<evidence type="ECO:0000313" key="10">
    <source>
        <dbReference type="Proteomes" id="UP000032180"/>
    </source>
</evidence>
<accession>A0A0D9VVG9</accession>
<evidence type="ECO:0000313" key="9">
    <source>
        <dbReference type="EnsemblPlants" id="LPERR03G18970.1"/>
    </source>
</evidence>
<sequence>MSSESSSPLVLYCLAVLAACAAADGGDGWSPATATFYGGSDGSGTMGGACGYGNLYDQGYGVDNAALSQALFNDGASCGQCYLIICDTGRAPRWCKPGAAVTVTATNLCPPNWALPSDGGGWCNPPRQHFDMSQTAWEQIGVYQAGIVPVLYQRVRCWREGGVRFTVSGFNYFELVLITNVAGSGSVASAWIKGTSTGWIQMSRNWGANWQSLAGLAGQALSFAVTTTGGQYLQFLDVAPAWWQFGQTFTTYQQFDS</sequence>
<comment type="subcellular location">
    <subcellularLocation>
        <location evidence="6">Secreted</location>
        <location evidence="6">Cell wall</location>
    </subcellularLocation>
    <subcellularLocation>
        <location evidence="6">Membrane</location>
        <topology evidence="6">Peripheral membrane protein</topology>
    </subcellularLocation>
</comment>
<comment type="function">
    <text evidence="6">Causes loosening and extension of plant cell walls by disrupting non-covalent bonding between cellulose microfibrils and matrix glucans. No enzymatic activity has been found.</text>
</comment>
<dbReference type="PRINTS" id="PR01226">
    <property type="entry name" value="EXPANSIN"/>
</dbReference>
<feature type="domain" description="Expansin-like CBD" evidence="8">
    <location>
        <begin position="172"/>
        <end position="251"/>
    </location>
</feature>
<reference evidence="9 10" key="1">
    <citation type="submission" date="2012-08" db="EMBL/GenBank/DDBJ databases">
        <title>Oryza genome evolution.</title>
        <authorList>
            <person name="Wing R.A."/>
        </authorList>
    </citation>
    <scope>NUCLEOTIDE SEQUENCE</scope>
</reference>
<keyword evidence="6" id="KW-0961">Cell wall biogenesis/degradation</keyword>
<dbReference type="GO" id="GO:0005576">
    <property type="term" value="C:extracellular region"/>
    <property type="evidence" value="ECO:0007669"/>
    <property type="project" value="InterPro"/>
</dbReference>
<reference evidence="9" key="3">
    <citation type="submission" date="2015-04" db="UniProtKB">
        <authorList>
            <consortium name="EnsemblPlants"/>
        </authorList>
    </citation>
    <scope>IDENTIFICATION</scope>
</reference>
<protein>
    <recommendedName>
        <fullName evidence="6">Expansin</fullName>
    </recommendedName>
</protein>
<evidence type="ECO:0000256" key="1">
    <source>
        <dbReference type="ARBA" id="ARBA00005392"/>
    </source>
</evidence>
<evidence type="ECO:0000256" key="5">
    <source>
        <dbReference type="ARBA" id="ARBA00023136"/>
    </source>
</evidence>
<dbReference type="InterPro" id="IPR036908">
    <property type="entry name" value="RlpA-like_sf"/>
</dbReference>
<dbReference type="HOGENOM" id="CLU_027462_0_3_1"/>
<keyword evidence="3 6" id="KW-0964">Secreted</keyword>
<reference evidence="10" key="2">
    <citation type="submission" date="2013-12" db="EMBL/GenBank/DDBJ databases">
        <authorList>
            <person name="Yu Y."/>
            <person name="Lee S."/>
            <person name="de Baynast K."/>
            <person name="Wissotski M."/>
            <person name="Liu L."/>
            <person name="Talag J."/>
            <person name="Goicoechea J."/>
            <person name="Angelova A."/>
            <person name="Jetty R."/>
            <person name="Kudrna D."/>
            <person name="Golser W."/>
            <person name="Rivera L."/>
            <person name="Zhang J."/>
            <person name="Wing R."/>
        </authorList>
    </citation>
    <scope>NUCLEOTIDE SEQUENCE</scope>
</reference>
<keyword evidence="4 6" id="KW-0732">Signal</keyword>
<dbReference type="SUPFAM" id="SSF50685">
    <property type="entry name" value="Barwin-like endoglucanases"/>
    <property type="match status" value="1"/>
</dbReference>
<dbReference type="InterPro" id="IPR007117">
    <property type="entry name" value="Expansin_CBD"/>
</dbReference>
<dbReference type="STRING" id="77586.A0A0D9VVG9"/>
<dbReference type="PROSITE" id="PS50842">
    <property type="entry name" value="EXPANSIN_EG45"/>
    <property type="match status" value="1"/>
</dbReference>
<evidence type="ECO:0000256" key="3">
    <source>
        <dbReference type="ARBA" id="ARBA00022525"/>
    </source>
</evidence>
<keyword evidence="2 6" id="KW-0134">Cell wall</keyword>
<dbReference type="PANTHER" id="PTHR31867">
    <property type="entry name" value="EXPANSIN-A15"/>
    <property type="match status" value="1"/>
</dbReference>
<dbReference type="GO" id="GO:0009664">
    <property type="term" value="P:plant-type cell wall organization"/>
    <property type="evidence" value="ECO:0007669"/>
    <property type="project" value="InterPro"/>
</dbReference>
<dbReference type="EnsemblPlants" id="LPERR03G18970.1">
    <property type="protein sequence ID" value="LPERR03G18970.1"/>
    <property type="gene ID" value="LPERR03G18970"/>
</dbReference>
<evidence type="ECO:0000259" key="8">
    <source>
        <dbReference type="PROSITE" id="PS50843"/>
    </source>
</evidence>
<feature type="signal peptide" evidence="6">
    <location>
        <begin position="1"/>
        <end position="23"/>
    </location>
</feature>
<dbReference type="eggNOG" id="ENOG502QVVV">
    <property type="taxonomic scope" value="Eukaryota"/>
</dbReference>
<dbReference type="CDD" id="cd22274">
    <property type="entry name" value="DPBB_EXPA_N"/>
    <property type="match status" value="1"/>
</dbReference>
<dbReference type="Pfam" id="PF01357">
    <property type="entry name" value="Expansin_C"/>
    <property type="match status" value="1"/>
</dbReference>
<feature type="chain" id="PRO_5015216423" description="Expansin" evidence="6">
    <location>
        <begin position="24"/>
        <end position="257"/>
    </location>
</feature>
<dbReference type="SUPFAM" id="SSF49590">
    <property type="entry name" value="PHL pollen allergen"/>
    <property type="match status" value="1"/>
</dbReference>
<dbReference type="AlphaFoldDB" id="A0A0D9VVG9"/>
<dbReference type="PRINTS" id="PR01225">
    <property type="entry name" value="EXPANSNFAMLY"/>
</dbReference>
<dbReference type="GO" id="GO:0016020">
    <property type="term" value="C:membrane"/>
    <property type="evidence" value="ECO:0007669"/>
    <property type="project" value="UniProtKB-SubCell"/>
</dbReference>
<dbReference type="Gramene" id="LPERR03G18970.1">
    <property type="protein sequence ID" value="LPERR03G18970.1"/>
    <property type="gene ID" value="LPERR03G18970"/>
</dbReference>
<organism evidence="9 10">
    <name type="scientific">Leersia perrieri</name>
    <dbReference type="NCBI Taxonomy" id="77586"/>
    <lineage>
        <taxon>Eukaryota</taxon>
        <taxon>Viridiplantae</taxon>
        <taxon>Streptophyta</taxon>
        <taxon>Embryophyta</taxon>
        <taxon>Tracheophyta</taxon>
        <taxon>Spermatophyta</taxon>
        <taxon>Magnoliopsida</taxon>
        <taxon>Liliopsida</taxon>
        <taxon>Poales</taxon>
        <taxon>Poaceae</taxon>
        <taxon>BOP clade</taxon>
        <taxon>Oryzoideae</taxon>
        <taxon>Oryzeae</taxon>
        <taxon>Oryzinae</taxon>
        <taxon>Leersia</taxon>
    </lineage>
</organism>
<evidence type="ECO:0000256" key="2">
    <source>
        <dbReference type="ARBA" id="ARBA00022512"/>
    </source>
</evidence>
<dbReference type="SMART" id="SM00837">
    <property type="entry name" value="DPBB_1"/>
    <property type="match status" value="1"/>
</dbReference>
<dbReference type="Proteomes" id="UP000032180">
    <property type="component" value="Chromosome 3"/>
</dbReference>